<sequence length="198" mass="21817">MDGMGFIGKVCVSRLVPSTALQRKLPDITLCTFQNFSPNDAASAMRNLLFLAWLALSTFVLLQPTSVAHATGTNSTPWATATPGLPGRQHHQDDSTAEMLKIKRKVPTIEVHKDTSKMDQVPIHHLKNTLVKAHELLAIIGMCRPIDAFLNEFVIPRDADARIWLIMLCVQLLTWPDKDAVVDLKAMIDLPAAEGDEG</sequence>
<reference evidence="3" key="1">
    <citation type="journal article" date="2021" name="BMC Genomics">
        <title>Chromosome-level genome assembly and manually-curated proteome of model necrotroph Parastagonospora nodorum Sn15 reveals a genome-wide trove of candidate effector homologs, and redundancy of virulence-related functions within an accessory chromosome.</title>
        <authorList>
            <person name="Bertazzoni S."/>
            <person name="Jones D.A.B."/>
            <person name="Phan H.T."/>
            <person name="Tan K.-C."/>
            <person name="Hane J.K."/>
        </authorList>
    </citation>
    <scope>NUCLEOTIDE SEQUENCE [LARGE SCALE GENOMIC DNA]</scope>
    <source>
        <strain evidence="3">SN15 / ATCC MYA-4574 / FGSC 10173)</strain>
    </source>
</reference>
<dbReference type="AlphaFoldDB" id="A0A7U2ID94"/>
<protein>
    <submittedName>
        <fullName evidence="2">Uncharacterized protein</fullName>
    </submittedName>
</protein>
<evidence type="ECO:0000256" key="1">
    <source>
        <dbReference type="SAM" id="MobiDB-lite"/>
    </source>
</evidence>
<organism evidence="2 3">
    <name type="scientific">Phaeosphaeria nodorum (strain SN15 / ATCC MYA-4574 / FGSC 10173)</name>
    <name type="common">Glume blotch fungus</name>
    <name type="synonym">Parastagonospora nodorum</name>
    <dbReference type="NCBI Taxonomy" id="321614"/>
    <lineage>
        <taxon>Eukaryota</taxon>
        <taxon>Fungi</taxon>
        <taxon>Dikarya</taxon>
        <taxon>Ascomycota</taxon>
        <taxon>Pezizomycotina</taxon>
        <taxon>Dothideomycetes</taxon>
        <taxon>Pleosporomycetidae</taxon>
        <taxon>Pleosporales</taxon>
        <taxon>Pleosporineae</taxon>
        <taxon>Phaeosphaeriaceae</taxon>
        <taxon>Parastagonospora</taxon>
    </lineage>
</organism>
<evidence type="ECO:0000313" key="2">
    <source>
        <dbReference type="EMBL" id="QRD07759.1"/>
    </source>
</evidence>
<dbReference type="Proteomes" id="UP000663193">
    <property type="component" value="Chromosome 23"/>
</dbReference>
<accession>A0A7U2ID94</accession>
<gene>
    <name evidence="2" type="ORF">JI435_161910</name>
</gene>
<name>A0A7U2ID94_PHANO</name>
<dbReference type="VEuPathDB" id="FungiDB:JI435_161910"/>
<evidence type="ECO:0000313" key="3">
    <source>
        <dbReference type="Proteomes" id="UP000663193"/>
    </source>
</evidence>
<dbReference type="EMBL" id="CP069045">
    <property type="protein sequence ID" value="QRD07759.1"/>
    <property type="molecule type" value="Genomic_DNA"/>
</dbReference>
<feature type="region of interest" description="Disordered" evidence="1">
    <location>
        <begin position="72"/>
        <end position="92"/>
    </location>
</feature>
<proteinExistence type="predicted"/>
<keyword evidence="3" id="KW-1185">Reference proteome</keyword>